<sequence>MSMIMRIIGGVLFICILWNRISICVSHKNALLLIPDTFCGISSLILSLALLLGKRDNIVFHFICYLGFIGGLIVVVYPDFIGQASSIFYPDTISGLLHHSIMFYTILIMTITKYFVPTIKKWYALPLGLCCVMTLGIFEITVLDSNDAMQIFNPLLPDTIFTWWFCGILLLVFSYLVMVVFEYFNVWKKQSGSDNIKTETEEKTL</sequence>
<gene>
    <name evidence="2" type="ORF">H9728_04225</name>
</gene>
<feature type="transmembrane region" description="Helical" evidence="1">
    <location>
        <begin position="123"/>
        <end position="142"/>
    </location>
</feature>
<reference evidence="2" key="2">
    <citation type="submission" date="2021-04" db="EMBL/GenBank/DDBJ databases">
        <authorList>
            <person name="Gilroy R."/>
        </authorList>
    </citation>
    <scope>NUCLEOTIDE SEQUENCE</scope>
    <source>
        <strain evidence="2">CHK199-9574</strain>
    </source>
</reference>
<reference evidence="2" key="1">
    <citation type="journal article" date="2021" name="PeerJ">
        <title>Extensive microbial diversity within the chicken gut microbiome revealed by metagenomics and culture.</title>
        <authorList>
            <person name="Gilroy R."/>
            <person name="Ravi A."/>
            <person name="Getino M."/>
            <person name="Pursley I."/>
            <person name="Horton D.L."/>
            <person name="Alikhan N.F."/>
            <person name="Baker D."/>
            <person name="Gharbi K."/>
            <person name="Hall N."/>
            <person name="Watson M."/>
            <person name="Adriaenssens E.M."/>
            <person name="Foster-Nyarko E."/>
            <person name="Jarju S."/>
            <person name="Secka A."/>
            <person name="Antonio M."/>
            <person name="Oren A."/>
            <person name="Chaudhuri R.R."/>
            <person name="La Ragione R."/>
            <person name="Hildebrand F."/>
            <person name="Pallen M.J."/>
        </authorList>
    </citation>
    <scope>NUCLEOTIDE SEQUENCE</scope>
    <source>
        <strain evidence="2">CHK199-9574</strain>
    </source>
</reference>
<evidence type="ECO:0000256" key="1">
    <source>
        <dbReference type="SAM" id="Phobius"/>
    </source>
</evidence>
<evidence type="ECO:0000313" key="2">
    <source>
        <dbReference type="EMBL" id="HIY78231.1"/>
    </source>
</evidence>
<dbReference type="AlphaFoldDB" id="A0A9D1Z7B9"/>
<feature type="transmembrane region" description="Helical" evidence="1">
    <location>
        <begin position="162"/>
        <end position="184"/>
    </location>
</feature>
<dbReference type="EMBL" id="DXCO01000032">
    <property type="protein sequence ID" value="HIY78231.1"/>
    <property type="molecule type" value="Genomic_DNA"/>
</dbReference>
<dbReference type="Proteomes" id="UP000824135">
    <property type="component" value="Unassembled WGS sequence"/>
</dbReference>
<organism evidence="2 3">
    <name type="scientific">Candidatus Borkfalkia excrementavium</name>
    <dbReference type="NCBI Taxonomy" id="2838505"/>
    <lineage>
        <taxon>Bacteria</taxon>
        <taxon>Bacillati</taxon>
        <taxon>Bacillota</taxon>
        <taxon>Clostridia</taxon>
        <taxon>Christensenellales</taxon>
        <taxon>Christensenellaceae</taxon>
        <taxon>Candidatus Borkfalkia</taxon>
    </lineage>
</organism>
<feature type="transmembrane region" description="Helical" evidence="1">
    <location>
        <begin position="58"/>
        <end position="77"/>
    </location>
</feature>
<keyword evidence="1" id="KW-0812">Transmembrane</keyword>
<proteinExistence type="predicted"/>
<keyword evidence="1" id="KW-0472">Membrane</keyword>
<dbReference type="Pfam" id="PF14808">
    <property type="entry name" value="TMEM164"/>
    <property type="match status" value="1"/>
</dbReference>
<comment type="caution">
    <text evidence="2">The sequence shown here is derived from an EMBL/GenBank/DDBJ whole genome shotgun (WGS) entry which is preliminary data.</text>
</comment>
<name>A0A9D1Z7B9_9FIRM</name>
<protein>
    <submittedName>
        <fullName evidence="2">Uncharacterized protein</fullName>
    </submittedName>
</protein>
<feature type="transmembrane region" description="Helical" evidence="1">
    <location>
        <begin position="97"/>
        <end position="116"/>
    </location>
</feature>
<accession>A0A9D1Z7B9</accession>
<keyword evidence="1" id="KW-1133">Transmembrane helix</keyword>
<feature type="transmembrane region" description="Helical" evidence="1">
    <location>
        <begin position="32"/>
        <end position="51"/>
    </location>
</feature>
<evidence type="ECO:0000313" key="3">
    <source>
        <dbReference type="Proteomes" id="UP000824135"/>
    </source>
</evidence>